<dbReference type="OrthoDB" id="1898601at2759"/>
<dbReference type="STRING" id="69332.A0A388LQP7"/>
<dbReference type="EMBL" id="BFEA01000481">
    <property type="protein sequence ID" value="GBG84575.1"/>
    <property type="molecule type" value="Genomic_DNA"/>
</dbReference>
<evidence type="ECO:0000313" key="2">
    <source>
        <dbReference type="EMBL" id="GBG84575.1"/>
    </source>
</evidence>
<protein>
    <submittedName>
        <fullName evidence="2">Uncharacterized protein</fullName>
    </submittedName>
</protein>
<dbReference type="Pfam" id="PF23106">
    <property type="entry name" value="EGF_Teneurin"/>
    <property type="match status" value="1"/>
</dbReference>
<feature type="compositionally biased region" description="Pro residues" evidence="1">
    <location>
        <begin position="433"/>
        <end position="444"/>
    </location>
</feature>
<keyword evidence="3" id="KW-1185">Reference proteome</keyword>
<reference evidence="2 3" key="1">
    <citation type="journal article" date="2018" name="Cell">
        <title>The Chara Genome: Secondary Complexity and Implications for Plant Terrestrialization.</title>
        <authorList>
            <person name="Nishiyama T."/>
            <person name="Sakayama H."/>
            <person name="Vries J.D."/>
            <person name="Buschmann H."/>
            <person name="Saint-Marcoux D."/>
            <person name="Ullrich K.K."/>
            <person name="Haas F.B."/>
            <person name="Vanderstraeten L."/>
            <person name="Becker D."/>
            <person name="Lang D."/>
            <person name="Vosolsobe S."/>
            <person name="Rombauts S."/>
            <person name="Wilhelmsson P.K.I."/>
            <person name="Janitza P."/>
            <person name="Kern R."/>
            <person name="Heyl A."/>
            <person name="Rumpler F."/>
            <person name="Villalobos L.I.A.C."/>
            <person name="Clay J.M."/>
            <person name="Skokan R."/>
            <person name="Toyoda A."/>
            <person name="Suzuki Y."/>
            <person name="Kagoshima H."/>
            <person name="Schijlen E."/>
            <person name="Tajeshwar N."/>
            <person name="Catarino B."/>
            <person name="Hetherington A.J."/>
            <person name="Saltykova A."/>
            <person name="Bonnot C."/>
            <person name="Breuninger H."/>
            <person name="Symeonidi A."/>
            <person name="Radhakrishnan G.V."/>
            <person name="Van Nieuwerburgh F."/>
            <person name="Deforce D."/>
            <person name="Chang C."/>
            <person name="Karol K.G."/>
            <person name="Hedrich R."/>
            <person name="Ulvskov P."/>
            <person name="Glockner G."/>
            <person name="Delwiche C.F."/>
            <person name="Petrasek J."/>
            <person name="Van de Peer Y."/>
            <person name="Friml J."/>
            <person name="Beilby M."/>
            <person name="Dolan L."/>
            <person name="Kohara Y."/>
            <person name="Sugano S."/>
            <person name="Fujiyama A."/>
            <person name="Delaux P.-M."/>
            <person name="Quint M."/>
            <person name="TheiBen G."/>
            <person name="Hagemann M."/>
            <person name="Harholt J."/>
            <person name="Dunand C."/>
            <person name="Zachgo S."/>
            <person name="Langdale J."/>
            <person name="Maumus F."/>
            <person name="Straeten D.V.D."/>
            <person name="Gould S.B."/>
            <person name="Rensing S.A."/>
        </authorList>
    </citation>
    <scope>NUCLEOTIDE SEQUENCE [LARGE SCALE GENOMIC DNA]</scope>
    <source>
        <strain evidence="2 3">S276</strain>
    </source>
</reference>
<evidence type="ECO:0000313" key="3">
    <source>
        <dbReference type="Proteomes" id="UP000265515"/>
    </source>
</evidence>
<sequence length="444" mass="47443">MSAQGDAVDPSLCSSLMKPNIRPACAIPEVPCYFCSITDCNGRGICTAGKCFCPEGWSGTFCEISSSCPSPGYVDGSYRCCQSGVVDRNNKCCSGSSSSLDKDGYCCSSGLVDPCGVCDGAGKFLDIRGDCCRTFRDERGVCCRSGFIDECHVCNGDSSSCNIQMSMSFDIINSSVANDVATTPSVREAVVTLFHKLITETARVQQEGVKVTGLKWGEKMGSGDETTRAINITLIINFFGGAENAGVRENLDQIRTLKDLIPRLENAEGNLRTMDSREKTATLVFFDIANSLKIVESRRTGVCGNGMCELGERCNPDGSAAPVVTLEGTEVLAETQCCPADCQYITVPCPAPATGPRQAILLIVLTTYLCCGRNRSKGASVAAENDNPNNPDRGKARSLASPETVVLNWGPRNRLSVPPEPDSPNWDKNRLSVPPPTPVPSTRI</sequence>
<dbReference type="AlphaFoldDB" id="A0A388LQP7"/>
<dbReference type="SUPFAM" id="SSF57196">
    <property type="entry name" value="EGF/Laminin"/>
    <property type="match status" value="1"/>
</dbReference>
<name>A0A388LQP7_CHABU</name>
<dbReference type="Proteomes" id="UP000265515">
    <property type="component" value="Unassembled WGS sequence"/>
</dbReference>
<feature type="region of interest" description="Disordered" evidence="1">
    <location>
        <begin position="379"/>
        <end position="444"/>
    </location>
</feature>
<dbReference type="Gramene" id="GBG84575">
    <property type="protein sequence ID" value="GBG84575"/>
    <property type="gene ID" value="CBR_g38856"/>
</dbReference>
<organism evidence="2 3">
    <name type="scientific">Chara braunii</name>
    <name type="common">Braun's stonewort</name>
    <dbReference type="NCBI Taxonomy" id="69332"/>
    <lineage>
        <taxon>Eukaryota</taxon>
        <taxon>Viridiplantae</taxon>
        <taxon>Streptophyta</taxon>
        <taxon>Charophyceae</taxon>
        <taxon>Charales</taxon>
        <taxon>Characeae</taxon>
        <taxon>Chara</taxon>
    </lineage>
</organism>
<gene>
    <name evidence="2" type="ORF">CBR_g38856</name>
</gene>
<dbReference type="Gene3D" id="2.10.25.10">
    <property type="entry name" value="Laminin"/>
    <property type="match status" value="1"/>
</dbReference>
<comment type="caution">
    <text evidence="2">The sequence shown here is derived from an EMBL/GenBank/DDBJ whole genome shotgun (WGS) entry which is preliminary data.</text>
</comment>
<proteinExistence type="predicted"/>
<evidence type="ECO:0000256" key="1">
    <source>
        <dbReference type="SAM" id="MobiDB-lite"/>
    </source>
</evidence>
<accession>A0A388LQP7</accession>